<keyword evidence="1" id="KW-0547">Nucleotide-binding</keyword>
<name>A0A9D5HAD2_9LILI</name>
<evidence type="ECO:0000259" key="8">
    <source>
        <dbReference type="Pfam" id="PF20073"/>
    </source>
</evidence>
<feature type="region of interest" description="Disordered" evidence="5">
    <location>
        <begin position="861"/>
        <end position="884"/>
    </location>
</feature>
<keyword evidence="10" id="KW-1185">Reference proteome</keyword>
<evidence type="ECO:0000259" key="6">
    <source>
        <dbReference type="Pfam" id="PF13086"/>
    </source>
</evidence>
<keyword evidence="3" id="KW-0347">Helicase</keyword>
<dbReference type="InterPro" id="IPR041677">
    <property type="entry name" value="DNA2/NAM7_AAA_11"/>
</dbReference>
<feature type="region of interest" description="Disordered" evidence="5">
    <location>
        <begin position="1027"/>
        <end position="1056"/>
    </location>
</feature>
<feature type="domain" description="DUF6469" evidence="8">
    <location>
        <begin position="77"/>
        <end position="205"/>
    </location>
</feature>
<dbReference type="Pfam" id="PF20073">
    <property type="entry name" value="DUF6469"/>
    <property type="match status" value="1"/>
</dbReference>
<dbReference type="GO" id="GO:0016787">
    <property type="term" value="F:hydrolase activity"/>
    <property type="evidence" value="ECO:0007669"/>
    <property type="project" value="UniProtKB-KW"/>
</dbReference>
<feature type="compositionally biased region" description="Polar residues" evidence="5">
    <location>
        <begin position="1027"/>
        <end position="1040"/>
    </location>
</feature>
<dbReference type="Pfam" id="PF13087">
    <property type="entry name" value="AAA_12"/>
    <property type="match status" value="1"/>
</dbReference>
<evidence type="ECO:0000256" key="3">
    <source>
        <dbReference type="ARBA" id="ARBA00022806"/>
    </source>
</evidence>
<dbReference type="Proteomes" id="UP001085076">
    <property type="component" value="Miscellaneous, Linkage group lg06"/>
</dbReference>
<dbReference type="InterPro" id="IPR047187">
    <property type="entry name" value="SF1_C_Upf1"/>
</dbReference>
<comment type="caution">
    <text evidence="9">The sequence shown here is derived from an EMBL/GenBank/DDBJ whole genome shotgun (WGS) entry which is preliminary data.</text>
</comment>
<dbReference type="CDD" id="cd18808">
    <property type="entry name" value="SF1_C_Upf1"/>
    <property type="match status" value="1"/>
</dbReference>
<dbReference type="AlphaFoldDB" id="A0A9D5HAD2"/>
<evidence type="ECO:0000256" key="2">
    <source>
        <dbReference type="ARBA" id="ARBA00022801"/>
    </source>
</evidence>
<evidence type="ECO:0000313" key="9">
    <source>
        <dbReference type="EMBL" id="KAJ0968898.1"/>
    </source>
</evidence>
<protein>
    <submittedName>
        <fullName evidence="9">Uncharacterized protein</fullName>
    </submittedName>
</protein>
<dbReference type="GO" id="GO:0004386">
    <property type="term" value="F:helicase activity"/>
    <property type="evidence" value="ECO:0007669"/>
    <property type="project" value="UniProtKB-KW"/>
</dbReference>
<dbReference type="PANTHER" id="PTHR10887">
    <property type="entry name" value="DNA2/NAM7 HELICASE FAMILY"/>
    <property type="match status" value="1"/>
</dbReference>
<reference evidence="9" key="1">
    <citation type="submission" date="2021-03" db="EMBL/GenBank/DDBJ databases">
        <authorList>
            <person name="Li Z."/>
            <person name="Yang C."/>
        </authorList>
    </citation>
    <scope>NUCLEOTIDE SEQUENCE</scope>
    <source>
        <strain evidence="9">Dzin_1.0</strain>
        <tissue evidence="9">Leaf</tissue>
    </source>
</reference>
<dbReference type="OrthoDB" id="6513042at2759"/>
<sequence length="1075" mass="121580">MARRQRNIEGNRDLVEDLIFSWSLDDIFNEDLFKGKVVKITETFACMNSYLSSYTFPLLEEVRADMASCLEAIAQAPFTSIVKLDKISPKKQRMCRITIRQVNASIAGKNEVYDPKRGDIFVLTDTRPKHISDLIRNGRSFRIAIVTKGGKDDDEMPPDSYIISVSKRIEDDDQYCKIGDGKIALFAAYLFNVATYGRIWKAIDIEMATKRNLLLVKEIFNTKSSGFKIGEGPNTEVVGNMRKTLLSFNLNESQNNAVLRCISAAQCHKKCSIDLIWGPPGTGKTKTTGALLWMLKQMNCRTLTCAPTNTAVKEVALRYLKLFKENATGNGTHQLGDVLLFGNKDRMNIDNDLRDVFLDNRVKQLIQWFAQKTGWRHCMNSMVDFFVHCLSLYQTHVKASQELITLLVFVRRKFGVDSKSLSDCLKTLRMHLPSASFSEESSRDIVLLLDLLQEFDKLLRKDVTCKDLEEVFQSAYNDEDEIIGKSSNGVNNNSKTSRLRKCRARCIQVLRRLQAGLKIPSTCSKKGIQEFCLRSALLVFCTAASSSKLYSVQNMRALDVLVIDEAAQLKECESLIPLQLFSVRHAILIGDECQLPAMVKSKVSENALFGRSLFQRLSSLGCKKQLLNVQYRMHPSINRFPNANFYNNQILDGPNVIDKKHTRCFLPGPLFCPYSFINIEHGKEVADDLEHSKKNLVEVAVISNIISRLFNECRRTKQRLSVGIICPYTAQVVAIQQKLGKSYNQHRSFSVRVNSVDGFQGSEEDIIIFSAVRSNTAGTVGFLSNVQRTNVALTRARHCLWILGNAPTLTSSGTIWAKLVRDAKNRGCFFNANEDGGIRDTIIKQCNEFRHLDDMLNMDSSHISSKRKEKKPGGPSRSKSHSNAARLKRLENKKENQVLSDQFVQLSLGDTSEAPKFDTSKIKILEGKKMSNNEIVEDKRNSQAQVKRANQVMYQPKYHPPTFGIEEYMPIEASSSSTMVEADPKEKNGEKNEEISHTRNSQVEVMHSSEVMNQSEKYITTDIFQNQGNHTYGSSSSYSRTKTETNEKKNEEPINMSNGILSSIASQMYRWFNKS</sequence>
<evidence type="ECO:0000256" key="1">
    <source>
        <dbReference type="ARBA" id="ARBA00022741"/>
    </source>
</evidence>
<dbReference type="GO" id="GO:0005694">
    <property type="term" value="C:chromosome"/>
    <property type="evidence" value="ECO:0007669"/>
    <property type="project" value="UniProtKB-ARBA"/>
</dbReference>
<organism evidence="9 10">
    <name type="scientific">Dioscorea zingiberensis</name>
    <dbReference type="NCBI Taxonomy" id="325984"/>
    <lineage>
        <taxon>Eukaryota</taxon>
        <taxon>Viridiplantae</taxon>
        <taxon>Streptophyta</taxon>
        <taxon>Embryophyta</taxon>
        <taxon>Tracheophyta</taxon>
        <taxon>Spermatophyta</taxon>
        <taxon>Magnoliopsida</taxon>
        <taxon>Liliopsida</taxon>
        <taxon>Dioscoreales</taxon>
        <taxon>Dioscoreaceae</taxon>
        <taxon>Dioscorea</taxon>
    </lineage>
</organism>
<dbReference type="InterPro" id="IPR045529">
    <property type="entry name" value="DUF6469"/>
</dbReference>
<feature type="domain" description="DNA2/NAM7 helicase helicase" evidence="6">
    <location>
        <begin position="249"/>
        <end position="602"/>
    </location>
</feature>
<evidence type="ECO:0000256" key="5">
    <source>
        <dbReference type="SAM" id="MobiDB-lite"/>
    </source>
</evidence>
<feature type="compositionally biased region" description="Basic and acidic residues" evidence="5">
    <location>
        <begin position="1041"/>
        <end position="1052"/>
    </location>
</feature>
<dbReference type="InterPro" id="IPR041679">
    <property type="entry name" value="DNA2/NAM7-like_C"/>
</dbReference>
<dbReference type="InterPro" id="IPR027417">
    <property type="entry name" value="P-loop_NTPase"/>
</dbReference>
<dbReference type="EMBL" id="JAGGNH010000006">
    <property type="protein sequence ID" value="KAJ0968898.1"/>
    <property type="molecule type" value="Genomic_DNA"/>
</dbReference>
<dbReference type="PANTHER" id="PTHR10887:SF515">
    <property type="entry name" value="P-LOOP CONTAINING NUCLEOSIDE TRIPHOSPHATE HYDROLASES SUPERFAMILY PROTEIN"/>
    <property type="match status" value="1"/>
</dbReference>
<evidence type="ECO:0000259" key="7">
    <source>
        <dbReference type="Pfam" id="PF13087"/>
    </source>
</evidence>
<keyword evidence="4" id="KW-0067">ATP-binding</keyword>
<reference evidence="9" key="2">
    <citation type="journal article" date="2022" name="Hortic Res">
        <title>The genome of Dioscorea zingiberensis sheds light on the biosynthesis, origin and evolution of the medicinally important diosgenin saponins.</title>
        <authorList>
            <person name="Li Y."/>
            <person name="Tan C."/>
            <person name="Li Z."/>
            <person name="Guo J."/>
            <person name="Li S."/>
            <person name="Chen X."/>
            <person name="Wang C."/>
            <person name="Dai X."/>
            <person name="Yang H."/>
            <person name="Song W."/>
            <person name="Hou L."/>
            <person name="Xu J."/>
            <person name="Tong Z."/>
            <person name="Xu A."/>
            <person name="Yuan X."/>
            <person name="Wang W."/>
            <person name="Yang Q."/>
            <person name="Chen L."/>
            <person name="Sun Z."/>
            <person name="Wang K."/>
            <person name="Pan B."/>
            <person name="Chen J."/>
            <person name="Bao Y."/>
            <person name="Liu F."/>
            <person name="Qi X."/>
            <person name="Gang D.R."/>
            <person name="Wen J."/>
            <person name="Li J."/>
        </authorList>
    </citation>
    <scope>NUCLEOTIDE SEQUENCE</scope>
    <source>
        <strain evidence="9">Dzin_1.0</strain>
    </source>
</reference>
<dbReference type="InterPro" id="IPR045055">
    <property type="entry name" value="DNA2/NAM7-like"/>
</dbReference>
<keyword evidence="2" id="KW-0378">Hydrolase</keyword>
<gene>
    <name evidence="9" type="ORF">J5N97_021775</name>
</gene>
<evidence type="ECO:0000256" key="4">
    <source>
        <dbReference type="ARBA" id="ARBA00022840"/>
    </source>
</evidence>
<dbReference type="Pfam" id="PF13086">
    <property type="entry name" value="AAA_11"/>
    <property type="match status" value="1"/>
</dbReference>
<dbReference type="Gene3D" id="3.40.50.300">
    <property type="entry name" value="P-loop containing nucleotide triphosphate hydrolases"/>
    <property type="match status" value="2"/>
</dbReference>
<dbReference type="SUPFAM" id="SSF52540">
    <property type="entry name" value="P-loop containing nucleoside triphosphate hydrolases"/>
    <property type="match status" value="1"/>
</dbReference>
<accession>A0A9D5HAD2</accession>
<dbReference type="GO" id="GO:0005524">
    <property type="term" value="F:ATP binding"/>
    <property type="evidence" value="ECO:0007669"/>
    <property type="project" value="UniProtKB-KW"/>
</dbReference>
<evidence type="ECO:0000313" key="10">
    <source>
        <dbReference type="Proteomes" id="UP001085076"/>
    </source>
</evidence>
<dbReference type="FunFam" id="3.40.50.300:FF:000326">
    <property type="entry name" value="P-loop containing nucleoside triphosphate hydrolase"/>
    <property type="match status" value="1"/>
</dbReference>
<proteinExistence type="predicted"/>
<feature type="domain" description="DNA2/NAM7 helicase-like C-terminal" evidence="7">
    <location>
        <begin position="610"/>
        <end position="806"/>
    </location>
</feature>